<evidence type="ECO:0000313" key="2">
    <source>
        <dbReference type="Proteomes" id="UP000197065"/>
    </source>
</evidence>
<accession>A0A212RQU8</accession>
<dbReference type="InterPro" id="IPR010272">
    <property type="entry name" value="T6SS_TssF"/>
</dbReference>
<sequence>MDPRLLQLYNDELAYMREMGSEFAQAFPKIAGRLGMEGDEVADPYVERLLEGVAFLAARVQLKQQARFPAFTQHLLELVYPHFLAPMPSMTIVRLEPDPEAGRLEQGYIVPRMTRLVSQPPPGAVTHCTFHTAHDVQLWPLQVESVDYQTLSSAIAAMRLPSRPGVKAILRIRLRTTNGMQLRRLALRKLDLHLTSHGSLGALVTEQLLAGTIAMVARPTTRPAPWQEVIERRHLRQTGLEPEQALLPDIPRTFDGYRLLQEYFSLPERTCFIEVTGLADAIARSADERIDLIFLLDRIDQRLERHLATDNIALFATPAINLFEWQADRVEVSDRSYEYHLVPDRTRPLDLEVHSVLDIKGEFEGDTKPLHFKPFYSMADHEPADSEGAAYTIRRDQRLISAHQRRQGPRSAYVGSEVFLQLSDRNAAPFAQDLRQLTVKCRCSNRDLPLLLPVGKGNTDFTLEIGAPVSNIRCLNGPTPPRASRATGDVAWHLISHLSLNYLSITGAKNAEVQGADALRQLLRLYAEDGATPLLRQIEGLRQVISRPIVRRLPGGGQTAVARGLEVELTVDETAFAGTGAFPLGAVLSHFFAKYVSINSFTETVLVSAQRGEIMRWPMMTGRRATL</sequence>
<dbReference type="PANTHER" id="PTHR35370">
    <property type="entry name" value="CYTOPLASMIC PROTEIN-RELATED-RELATED"/>
    <property type="match status" value="1"/>
</dbReference>
<evidence type="ECO:0000313" key="1">
    <source>
        <dbReference type="EMBL" id="SNB74789.1"/>
    </source>
</evidence>
<protein>
    <submittedName>
        <fullName evidence="1">Type VI secretion system protein ImpG</fullName>
    </submittedName>
</protein>
<proteinExistence type="predicted"/>
<dbReference type="EMBL" id="FYEH01000012">
    <property type="protein sequence ID" value="SNB74789.1"/>
    <property type="molecule type" value="Genomic_DNA"/>
</dbReference>
<dbReference type="Pfam" id="PF05947">
    <property type="entry name" value="T6SS_TssF"/>
    <property type="match status" value="1"/>
</dbReference>
<reference evidence="1 2" key="1">
    <citation type="submission" date="2017-06" db="EMBL/GenBank/DDBJ databases">
        <authorList>
            <person name="Kim H.J."/>
            <person name="Triplett B.A."/>
        </authorList>
    </citation>
    <scope>NUCLEOTIDE SEQUENCE [LARGE SCALE GENOMIC DNA]</scope>
    <source>
        <strain evidence="1 2">B29T1</strain>
    </source>
</reference>
<dbReference type="AlphaFoldDB" id="A0A212RQU8"/>
<name>A0A212RQU8_9PROT</name>
<dbReference type="NCBIfam" id="TIGR03359">
    <property type="entry name" value="VI_chp_6"/>
    <property type="match status" value="1"/>
</dbReference>
<gene>
    <name evidence="1" type="ORF">SAMN07250955_11242</name>
</gene>
<dbReference type="Proteomes" id="UP000197065">
    <property type="component" value="Unassembled WGS sequence"/>
</dbReference>
<dbReference type="OrthoDB" id="9763676at2"/>
<keyword evidence="2" id="KW-1185">Reference proteome</keyword>
<dbReference type="PIRSF" id="PIRSF028304">
    <property type="entry name" value="UCP028304"/>
    <property type="match status" value="1"/>
</dbReference>
<dbReference type="PANTHER" id="PTHR35370:SF1">
    <property type="entry name" value="TYPE VI SECRETION SYSTEM COMPONENT TSSF1"/>
    <property type="match status" value="1"/>
</dbReference>
<organism evidence="1 2">
    <name type="scientific">Arboricoccus pini</name>
    <dbReference type="NCBI Taxonomy" id="1963835"/>
    <lineage>
        <taxon>Bacteria</taxon>
        <taxon>Pseudomonadati</taxon>
        <taxon>Pseudomonadota</taxon>
        <taxon>Alphaproteobacteria</taxon>
        <taxon>Geminicoccales</taxon>
        <taxon>Geminicoccaceae</taxon>
        <taxon>Arboricoccus</taxon>
    </lineage>
</organism>
<dbReference type="RefSeq" id="WP_088562379.1">
    <property type="nucleotide sequence ID" value="NZ_FYEH01000012.1"/>
</dbReference>